<dbReference type="GO" id="GO:0005737">
    <property type="term" value="C:cytoplasm"/>
    <property type="evidence" value="ECO:0007669"/>
    <property type="project" value="UniProtKB-SubCell"/>
</dbReference>
<dbReference type="Proteomes" id="UP000186594">
    <property type="component" value="Unassembled WGS sequence"/>
</dbReference>
<organism evidence="5 6">
    <name type="scientific">Neolecta irregularis (strain DAH-3)</name>
    <dbReference type="NCBI Taxonomy" id="1198029"/>
    <lineage>
        <taxon>Eukaryota</taxon>
        <taxon>Fungi</taxon>
        <taxon>Dikarya</taxon>
        <taxon>Ascomycota</taxon>
        <taxon>Taphrinomycotina</taxon>
        <taxon>Neolectales</taxon>
        <taxon>Neolectaceae</taxon>
        <taxon>Neolecta</taxon>
    </lineage>
</organism>
<protein>
    <recommendedName>
        <fullName evidence="2 3">Nuclear transport factor 2</fullName>
        <shortName evidence="3">NTF-2</shortName>
    </recommendedName>
</protein>
<evidence type="ECO:0000256" key="1">
    <source>
        <dbReference type="ARBA" id="ARBA00022490"/>
    </source>
</evidence>
<dbReference type="FunFam" id="3.10.450.50:FF:000005">
    <property type="entry name" value="Nuclear transport factor 2"/>
    <property type="match status" value="1"/>
</dbReference>
<keyword evidence="3" id="KW-0539">Nucleus</keyword>
<dbReference type="InterPro" id="IPR002075">
    <property type="entry name" value="NTF2_dom"/>
</dbReference>
<keyword evidence="1 3" id="KW-0963">Cytoplasm</keyword>
<dbReference type="EMBL" id="LXFE01000223">
    <property type="protein sequence ID" value="OLL26195.1"/>
    <property type="molecule type" value="Genomic_DNA"/>
</dbReference>
<dbReference type="CDD" id="cd00780">
    <property type="entry name" value="NTF2"/>
    <property type="match status" value="1"/>
</dbReference>
<comment type="function">
    <text evidence="3">Has a role in nuclear-cytoplasmic transport of proteins and mRNAs.</text>
</comment>
<sequence length="124" mass="14159">MTDLDFNAVAKQFTEFYYSQFDKDRSQLASLYRDTSMLTFQETQIQGSKGIIEKLVSLPFRKVSHTVTTLDAQPDTRGGVLVLVTGALMVDEEQNPLQYTQVFNLFNEGQSFFVQNDIFKLISL</sequence>
<feature type="domain" description="NTF2" evidence="4">
    <location>
        <begin position="9"/>
        <end position="121"/>
    </location>
</feature>
<evidence type="ECO:0000313" key="6">
    <source>
        <dbReference type="Proteomes" id="UP000186594"/>
    </source>
</evidence>
<evidence type="ECO:0000256" key="2">
    <source>
        <dbReference type="ARBA" id="ARBA00026247"/>
    </source>
</evidence>
<gene>
    <name evidence="5" type="ORF">NEOLI_003861</name>
</gene>
<accession>A0A1U7LU41</accession>
<dbReference type="SUPFAM" id="SSF54427">
    <property type="entry name" value="NTF2-like"/>
    <property type="match status" value="1"/>
</dbReference>
<reference evidence="5 6" key="1">
    <citation type="submission" date="2016-04" db="EMBL/GenBank/DDBJ databases">
        <title>Evolutionary innovation and constraint leading to complex multicellularity in the Ascomycota.</title>
        <authorList>
            <person name="Cisse O."/>
            <person name="Nguyen A."/>
            <person name="Hewitt D.A."/>
            <person name="Jedd G."/>
            <person name="Stajich J.E."/>
        </authorList>
    </citation>
    <scope>NUCLEOTIDE SEQUENCE [LARGE SCALE GENOMIC DNA]</scope>
    <source>
        <strain evidence="5 6">DAH-3</strain>
    </source>
</reference>
<keyword evidence="6" id="KW-1185">Reference proteome</keyword>
<dbReference type="Gene3D" id="3.10.450.50">
    <property type="match status" value="1"/>
</dbReference>
<dbReference type="InterPro" id="IPR045875">
    <property type="entry name" value="NTF2"/>
</dbReference>
<comment type="subcellular location">
    <subcellularLocation>
        <location evidence="3">Cytoplasm</location>
    </subcellularLocation>
    <subcellularLocation>
        <location evidence="3">Nucleus</location>
    </subcellularLocation>
</comment>
<dbReference type="GO" id="GO:0006606">
    <property type="term" value="P:protein import into nucleus"/>
    <property type="evidence" value="ECO:0007669"/>
    <property type="project" value="UniProtKB-ARBA"/>
</dbReference>
<keyword evidence="3" id="KW-0653">Protein transport</keyword>
<dbReference type="InterPro" id="IPR032710">
    <property type="entry name" value="NTF2-like_dom_sf"/>
</dbReference>
<dbReference type="OrthoDB" id="6507044at2759"/>
<evidence type="ECO:0000256" key="3">
    <source>
        <dbReference type="RuleBase" id="RU369002"/>
    </source>
</evidence>
<dbReference type="STRING" id="1198029.A0A1U7LU41"/>
<dbReference type="PANTHER" id="PTHR12612">
    <property type="entry name" value="NUCLEAR TRANSPORT FACTOR 2"/>
    <property type="match status" value="1"/>
</dbReference>
<dbReference type="PROSITE" id="PS50177">
    <property type="entry name" value="NTF2_DOMAIN"/>
    <property type="match status" value="1"/>
</dbReference>
<dbReference type="AlphaFoldDB" id="A0A1U7LU41"/>
<dbReference type="GO" id="GO:0051028">
    <property type="term" value="P:mRNA transport"/>
    <property type="evidence" value="ECO:0007669"/>
    <property type="project" value="UniProtKB-UniRule"/>
</dbReference>
<comment type="caution">
    <text evidence="5">The sequence shown here is derived from an EMBL/GenBank/DDBJ whole genome shotgun (WGS) entry which is preliminary data.</text>
</comment>
<dbReference type="Pfam" id="PF02136">
    <property type="entry name" value="NTF2"/>
    <property type="match status" value="1"/>
</dbReference>
<evidence type="ECO:0000259" key="4">
    <source>
        <dbReference type="PROSITE" id="PS50177"/>
    </source>
</evidence>
<dbReference type="GO" id="GO:0005635">
    <property type="term" value="C:nuclear envelope"/>
    <property type="evidence" value="ECO:0007669"/>
    <property type="project" value="UniProtKB-ARBA"/>
</dbReference>
<evidence type="ECO:0000313" key="5">
    <source>
        <dbReference type="EMBL" id="OLL26195.1"/>
    </source>
</evidence>
<proteinExistence type="predicted"/>
<dbReference type="OMA" id="QFVEYYY"/>
<name>A0A1U7LU41_NEOID</name>
<dbReference type="InterPro" id="IPR018222">
    <property type="entry name" value="Nuclear_transport_factor_2_euk"/>
</dbReference>
<keyword evidence="3" id="KW-0813">Transport</keyword>